<proteinExistence type="predicted"/>
<organism evidence="1 2">
    <name type="scientific">Xenorhabdus miraniensis</name>
    <dbReference type="NCBI Taxonomy" id="351674"/>
    <lineage>
        <taxon>Bacteria</taxon>
        <taxon>Pseudomonadati</taxon>
        <taxon>Pseudomonadota</taxon>
        <taxon>Gammaproteobacteria</taxon>
        <taxon>Enterobacterales</taxon>
        <taxon>Morganellaceae</taxon>
        <taxon>Xenorhabdus</taxon>
    </lineage>
</organism>
<dbReference type="Proteomes" id="UP000221980">
    <property type="component" value="Unassembled WGS sequence"/>
</dbReference>
<gene>
    <name evidence="1" type="ORF">Xmir_00638</name>
</gene>
<protein>
    <submittedName>
        <fullName evidence="1">N-acetyltransferase</fullName>
    </submittedName>
</protein>
<comment type="caution">
    <text evidence="1">The sequence shown here is derived from an EMBL/GenBank/DDBJ whole genome shotgun (WGS) entry which is preliminary data.</text>
</comment>
<keyword evidence="1" id="KW-0808">Transferase</keyword>
<dbReference type="AlphaFoldDB" id="A0A2D0JVV8"/>
<evidence type="ECO:0000313" key="1">
    <source>
        <dbReference type="EMBL" id="PHM50456.1"/>
    </source>
</evidence>
<keyword evidence="2" id="KW-1185">Reference proteome</keyword>
<evidence type="ECO:0000313" key="2">
    <source>
        <dbReference type="Proteomes" id="UP000221980"/>
    </source>
</evidence>
<sequence>MFKKAYSFNKEIEKMQSNSLARSKNLSTSLPDNLSNIDINKQMLIHKLPFIASIEVSLQVAENAINKLLNSIREDKWLDHIEDTEYTWRNIEDKKLKTPQDLWDLRCCITEQTLISMRYDINEHNRNTEKYFYFVCYIQTIPIGIIQLKHYDIEKQNSLTVNNLITHPGIKNCSYLLMEKAVNKSYEMDFNGKLQLMTATDELNRVYHRMGFIDNDDYMTLDPNGNNFWTFYTEDEVYKFNNSSILSI</sequence>
<dbReference type="EMBL" id="NITZ01000002">
    <property type="protein sequence ID" value="PHM50456.1"/>
    <property type="molecule type" value="Genomic_DNA"/>
</dbReference>
<accession>A0A2D0JVV8</accession>
<name>A0A2D0JVV8_9GAMM</name>
<reference evidence="1 2" key="1">
    <citation type="journal article" date="2017" name="Nat. Microbiol.">
        <title>Natural product diversity associated with the nematode symbionts Photorhabdus and Xenorhabdus.</title>
        <authorList>
            <person name="Tobias N.J."/>
            <person name="Wolff H."/>
            <person name="Djahanschiri B."/>
            <person name="Grundmann F."/>
            <person name="Kronenwerth M."/>
            <person name="Shi Y.M."/>
            <person name="Simonyi S."/>
            <person name="Grun P."/>
            <person name="Shapiro-Ilan D."/>
            <person name="Pidot S.J."/>
            <person name="Stinear T.P."/>
            <person name="Ebersberger I."/>
            <person name="Bode H.B."/>
        </authorList>
    </citation>
    <scope>NUCLEOTIDE SEQUENCE [LARGE SCALE GENOMIC DNA]</scope>
    <source>
        <strain evidence="1 2">DSM 17902</strain>
    </source>
</reference>
<dbReference type="GO" id="GO:0016740">
    <property type="term" value="F:transferase activity"/>
    <property type="evidence" value="ECO:0007669"/>
    <property type="project" value="UniProtKB-KW"/>
</dbReference>
<dbReference type="OrthoDB" id="6441250at2"/>
<dbReference type="RefSeq" id="WP_099112995.1">
    <property type="nucleotide sequence ID" value="NZ_CAWNQI010000051.1"/>
</dbReference>